<accession>A0A6F8ZJB4</accession>
<sequence length="177" mass="18938">MRWPYHPLVWVLLILLALVAQTALLPWFFPPGYTPDVVAALVVALGLFESPRRALWLGLLAGGLQDLLAGRAWGLNTVTLALLGWAAARAGGVLAKDRVFVPGLIGGLAQALLAPVDWVLLRPFGLAPTWPLFALPLPVWVLSAMFLTPGLVGLLVPARAAGIEVPVRGAPRRRLPM</sequence>
<dbReference type="GO" id="GO:0008360">
    <property type="term" value="P:regulation of cell shape"/>
    <property type="evidence" value="ECO:0007669"/>
    <property type="project" value="UniProtKB-KW"/>
</dbReference>
<comment type="similarity">
    <text evidence="2">Belongs to the MreD family.</text>
</comment>
<dbReference type="EMBL" id="LR778114">
    <property type="protein sequence ID" value="CAB1129680.1"/>
    <property type="molecule type" value="Genomic_DNA"/>
</dbReference>
<feature type="transmembrane region" description="Helical" evidence="8">
    <location>
        <begin position="132"/>
        <end position="156"/>
    </location>
</feature>
<organism evidence="9 10">
    <name type="scientific">Candidatus Hydrogenisulfobacillus filiaventi</name>
    <dbReference type="NCBI Taxonomy" id="2707344"/>
    <lineage>
        <taxon>Bacteria</taxon>
        <taxon>Bacillati</taxon>
        <taxon>Bacillota</taxon>
        <taxon>Clostridia</taxon>
        <taxon>Eubacteriales</taxon>
        <taxon>Clostridiales Family XVII. Incertae Sedis</taxon>
        <taxon>Candidatus Hydrogenisulfobacillus</taxon>
    </lineage>
</organism>
<dbReference type="NCBIfam" id="TIGR03426">
    <property type="entry name" value="shape_MreD"/>
    <property type="match status" value="1"/>
</dbReference>
<reference evidence="9 10" key="1">
    <citation type="submission" date="2020-02" db="EMBL/GenBank/DDBJ databases">
        <authorList>
            <person name="Hogendoorn C."/>
        </authorList>
    </citation>
    <scope>NUCLEOTIDE SEQUENCE [LARGE SCALE GENOMIC DNA]</scope>
    <source>
        <strain evidence="9">R501</strain>
    </source>
</reference>
<gene>
    <name evidence="9" type="primary">mreD</name>
    <name evidence="9" type="ORF">R50_2183</name>
</gene>
<dbReference type="InterPro" id="IPR007227">
    <property type="entry name" value="Cell_shape_determining_MreD"/>
</dbReference>
<feature type="transmembrane region" description="Helical" evidence="8">
    <location>
        <begin position="99"/>
        <end position="120"/>
    </location>
</feature>
<dbReference type="KEGG" id="hfv:R50_2183"/>
<dbReference type="Pfam" id="PF04093">
    <property type="entry name" value="MreD"/>
    <property type="match status" value="1"/>
</dbReference>
<evidence type="ECO:0000313" key="10">
    <source>
        <dbReference type="Proteomes" id="UP000503399"/>
    </source>
</evidence>
<name>A0A6F8ZJB4_9FIRM</name>
<dbReference type="GO" id="GO:0005886">
    <property type="term" value="C:plasma membrane"/>
    <property type="evidence" value="ECO:0007669"/>
    <property type="project" value="UniProtKB-SubCell"/>
</dbReference>
<keyword evidence="7 8" id="KW-0472">Membrane</keyword>
<dbReference type="Proteomes" id="UP000503399">
    <property type="component" value="Chromosome"/>
</dbReference>
<keyword evidence="6 8" id="KW-1133">Transmembrane helix</keyword>
<evidence type="ECO:0000313" key="9">
    <source>
        <dbReference type="EMBL" id="CAB1129680.1"/>
    </source>
</evidence>
<evidence type="ECO:0000256" key="1">
    <source>
        <dbReference type="ARBA" id="ARBA00004651"/>
    </source>
</evidence>
<evidence type="ECO:0000256" key="7">
    <source>
        <dbReference type="ARBA" id="ARBA00023136"/>
    </source>
</evidence>
<evidence type="ECO:0000256" key="6">
    <source>
        <dbReference type="ARBA" id="ARBA00022989"/>
    </source>
</evidence>
<keyword evidence="5" id="KW-0133">Cell shape</keyword>
<comment type="subcellular location">
    <subcellularLocation>
        <location evidence="1">Cell membrane</location>
        <topology evidence="1">Multi-pass membrane protein</topology>
    </subcellularLocation>
</comment>
<keyword evidence="3" id="KW-1003">Cell membrane</keyword>
<keyword evidence="10" id="KW-1185">Reference proteome</keyword>
<evidence type="ECO:0000256" key="2">
    <source>
        <dbReference type="ARBA" id="ARBA00007776"/>
    </source>
</evidence>
<proteinExistence type="inferred from homology"/>
<evidence type="ECO:0000256" key="4">
    <source>
        <dbReference type="ARBA" id="ARBA00022692"/>
    </source>
</evidence>
<evidence type="ECO:0000256" key="8">
    <source>
        <dbReference type="SAM" id="Phobius"/>
    </source>
</evidence>
<dbReference type="AlphaFoldDB" id="A0A6F8ZJB4"/>
<evidence type="ECO:0000256" key="3">
    <source>
        <dbReference type="ARBA" id="ARBA00022475"/>
    </source>
</evidence>
<protein>
    <submittedName>
        <fullName evidence="9">Rod shape-determining protein MreD</fullName>
    </submittedName>
</protein>
<feature type="transmembrane region" description="Helical" evidence="8">
    <location>
        <begin position="68"/>
        <end position="87"/>
    </location>
</feature>
<evidence type="ECO:0000256" key="5">
    <source>
        <dbReference type="ARBA" id="ARBA00022960"/>
    </source>
</evidence>
<keyword evidence="4 8" id="KW-0812">Transmembrane</keyword>